<dbReference type="Proteomes" id="UP000292372">
    <property type="component" value="Unassembled WGS sequence"/>
</dbReference>
<dbReference type="EMBL" id="SIRS01000002">
    <property type="protein sequence ID" value="TBN17587.1"/>
    <property type="molecule type" value="Genomic_DNA"/>
</dbReference>
<protein>
    <submittedName>
        <fullName evidence="1">Uncharacterized protein</fullName>
    </submittedName>
</protein>
<evidence type="ECO:0000313" key="1">
    <source>
        <dbReference type="EMBL" id="TBN17587.1"/>
    </source>
</evidence>
<dbReference type="SUPFAM" id="SSF101898">
    <property type="entry name" value="NHL repeat"/>
    <property type="match status" value="1"/>
</dbReference>
<dbReference type="RefSeq" id="WP_130935878.1">
    <property type="nucleotide sequence ID" value="NZ_BMEE01000001.1"/>
</dbReference>
<reference evidence="1 2" key="1">
    <citation type="journal article" date="2015" name="Int. J. Syst. Evol. Microbiol.">
        <title>Hyunsoonleella pacifica sp. nov., isolated from seawater of South Pacific Gyre.</title>
        <authorList>
            <person name="Gao X."/>
            <person name="Zhang Z."/>
            <person name="Dai X."/>
            <person name="Zhang X.H."/>
        </authorList>
    </citation>
    <scope>NUCLEOTIDE SEQUENCE [LARGE SCALE GENOMIC DNA]</scope>
    <source>
        <strain evidence="1 2">SW033</strain>
    </source>
</reference>
<organism evidence="1 2">
    <name type="scientific">Hyunsoonleella pacifica</name>
    <dbReference type="NCBI Taxonomy" id="1080224"/>
    <lineage>
        <taxon>Bacteria</taxon>
        <taxon>Pseudomonadati</taxon>
        <taxon>Bacteroidota</taxon>
        <taxon>Flavobacteriia</taxon>
        <taxon>Flavobacteriales</taxon>
        <taxon>Flavobacteriaceae</taxon>
    </lineage>
</organism>
<dbReference type="AlphaFoldDB" id="A0A4Q9FR81"/>
<sequence>MYINTKIFAPALFLLVFPLLLFSQVKIGDNPSLIDSNSILELESNNKVLVITRLSQTEIDGLVPLEGALVYNTDTQCIYVFEGTNWKNLCNEPNITVSNTGPTSNNIGDFWFNSTNNNVSVWDGNQWLSITINPRRGLGTPEAVIVNPIAGDIYVDQSTGDIYTYNGVNWVPLNQSIAAENGLSISSNTIQLGGILTTPTVITTNNINTLAIQGLDDTFLDNNNNSIVVVDNTSGVLKKVSATNLVTQEQVVITATEGQTQFAPPRIITDVNKIDVYRNGARIAFSLVNATTIEVEAEATCFEGDEIRIVQIN</sequence>
<gene>
    <name evidence="1" type="ORF">EYD46_04540</name>
</gene>
<accession>A0A4Q9FR81</accession>
<proteinExistence type="predicted"/>
<name>A0A4Q9FR81_9FLAO</name>
<evidence type="ECO:0000313" key="2">
    <source>
        <dbReference type="Proteomes" id="UP000292372"/>
    </source>
</evidence>
<comment type="caution">
    <text evidence="1">The sequence shown here is derived from an EMBL/GenBank/DDBJ whole genome shotgun (WGS) entry which is preliminary data.</text>
</comment>
<dbReference type="OrthoDB" id="9808953at2"/>
<keyword evidence="2" id="KW-1185">Reference proteome</keyword>